<dbReference type="Pfam" id="PF03845">
    <property type="entry name" value="Spore_permease"/>
    <property type="match status" value="1"/>
</dbReference>
<feature type="transmembrane region" description="Helical" evidence="8">
    <location>
        <begin position="12"/>
        <end position="33"/>
    </location>
</feature>
<dbReference type="GO" id="GO:0016020">
    <property type="term" value="C:membrane"/>
    <property type="evidence" value="ECO:0007669"/>
    <property type="project" value="UniProtKB-SubCell"/>
</dbReference>
<dbReference type="EMBL" id="AWQQ01000156">
    <property type="protein sequence ID" value="PHJ36718.1"/>
    <property type="molecule type" value="Genomic_DNA"/>
</dbReference>
<protein>
    <recommendedName>
        <fullName evidence="11">Spore germination protein</fullName>
    </recommendedName>
</protein>
<sequence length="280" mass="30704">MLGEEKISGRQAVNLIITTLLSGSIIVTSAIHKQANRDSWLAILLSTALALLAGTVIAALGRRFPDQTIIQYGRQLFGRLPGMALGLLFVVLFLYMSILITRWVTELLITMFMPDTPLVVFAISFVGVCAYGVRHGLDVLARTNDIFLPVALALLFFILISNSPDMKIQNFFPVLEEGVMPVLKGALPQAAILAQSIIMVMLTPFLNKPREVKGVIFRGVITTGLLALLIMVSSISVLGNRTDRTMFVLLLLSRQINIGEVIERVEPFVLLLWLSIGVTS</sequence>
<feature type="transmembrane region" description="Helical" evidence="8">
    <location>
        <begin position="215"/>
        <end position="238"/>
    </location>
</feature>
<comment type="subcellular location">
    <subcellularLocation>
        <location evidence="1">Membrane</location>
        <topology evidence="1">Multi-pass membrane protein</topology>
    </subcellularLocation>
</comment>
<comment type="caution">
    <text evidence="9">The sequence shown here is derived from an EMBL/GenBank/DDBJ whole genome shotgun (WGS) entry which is preliminary data.</text>
</comment>
<reference evidence="9 10" key="1">
    <citation type="submission" date="2013-09" db="EMBL/GenBank/DDBJ databases">
        <title>Biodegradation of hydrocarbons in the deep terrestrial subsurface : characterization of a microbial consortium composed of two Desulfotomaculum species originating from a deep geological formation.</title>
        <authorList>
            <person name="Aullo T."/>
            <person name="Berlendis S."/>
            <person name="Lascourreges J.-F."/>
            <person name="Dessort D."/>
            <person name="Saint-Laurent S."/>
            <person name="Schraauwers B."/>
            <person name="Mas J."/>
            <person name="Magot M."/>
            <person name="Ranchou-Peyruse A."/>
        </authorList>
    </citation>
    <scope>NUCLEOTIDE SEQUENCE [LARGE SCALE GENOMIC DNA]</scope>
    <source>
        <strain evidence="9 10">Bs107</strain>
    </source>
</reference>
<keyword evidence="6 8" id="KW-1133">Transmembrane helix</keyword>
<evidence type="ECO:0008006" key="11">
    <source>
        <dbReference type="Google" id="ProtNLM"/>
    </source>
</evidence>
<evidence type="ECO:0000313" key="9">
    <source>
        <dbReference type="EMBL" id="PHJ36718.1"/>
    </source>
</evidence>
<evidence type="ECO:0000256" key="6">
    <source>
        <dbReference type="ARBA" id="ARBA00022989"/>
    </source>
</evidence>
<feature type="transmembrane region" description="Helical" evidence="8">
    <location>
        <begin position="146"/>
        <end position="162"/>
    </location>
</feature>
<dbReference type="Gene3D" id="1.20.1740.10">
    <property type="entry name" value="Amino acid/polyamine transporter I"/>
    <property type="match status" value="1"/>
</dbReference>
<dbReference type="PANTHER" id="PTHR34975:SF2">
    <property type="entry name" value="SPORE GERMINATION PROTEIN A2"/>
    <property type="match status" value="1"/>
</dbReference>
<accession>A0A2C6M9R3</accession>
<evidence type="ECO:0000256" key="3">
    <source>
        <dbReference type="ARBA" id="ARBA00022448"/>
    </source>
</evidence>
<keyword evidence="5 8" id="KW-0812">Transmembrane</keyword>
<dbReference type="InterPro" id="IPR004761">
    <property type="entry name" value="Spore_GerAB"/>
</dbReference>
<name>A0A2C6M9R3_9FIRM</name>
<keyword evidence="4" id="KW-0309">Germination</keyword>
<keyword evidence="7 8" id="KW-0472">Membrane</keyword>
<feature type="transmembrane region" description="Helical" evidence="8">
    <location>
        <begin position="116"/>
        <end position="134"/>
    </location>
</feature>
<dbReference type="RefSeq" id="WP_099084229.1">
    <property type="nucleotide sequence ID" value="NZ_AWQQ01000156.1"/>
</dbReference>
<evidence type="ECO:0000256" key="1">
    <source>
        <dbReference type="ARBA" id="ARBA00004141"/>
    </source>
</evidence>
<dbReference type="OrthoDB" id="1675410at2"/>
<evidence type="ECO:0000256" key="7">
    <source>
        <dbReference type="ARBA" id="ARBA00023136"/>
    </source>
</evidence>
<keyword evidence="3" id="KW-0813">Transport</keyword>
<evidence type="ECO:0000256" key="5">
    <source>
        <dbReference type="ARBA" id="ARBA00022692"/>
    </source>
</evidence>
<gene>
    <name evidence="9" type="ORF">P378_20635</name>
</gene>
<dbReference type="Proteomes" id="UP000222564">
    <property type="component" value="Unassembled WGS sequence"/>
</dbReference>
<feature type="transmembrane region" description="Helical" evidence="8">
    <location>
        <begin position="39"/>
        <end position="61"/>
    </location>
</feature>
<dbReference type="PANTHER" id="PTHR34975">
    <property type="entry name" value="SPORE GERMINATION PROTEIN A2"/>
    <property type="match status" value="1"/>
</dbReference>
<comment type="similarity">
    <text evidence="2">Belongs to the amino acid-polyamine-organocation (APC) superfamily. Spore germination protein (SGP) (TC 2.A.3.9) family.</text>
</comment>
<feature type="transmembrane region" description="Helical" evidence="8">
    <location>
        <begin position="182"/>
        <end position="203"/>
    </location>
</feature>
<evidence type="ECO:0000256" key="8">
    <source>
        <dbReference type="SAM" id="Phobius"/>
    </source>
</evidence>
<evidence type="ECO:0000256" key="2">
    <source>
        <dbReference type="ARBA" id="ARBA00007998"/>
    </source>
</evidence>
<organism evidence="9 10">
    <name type="scientific">Desulforamulus profundi</name>
    <dbReference type="NCBI Taxonomy" id="1383067"/>
    <lineage>
        <taxon>Bacteria</taxon>
        <taxon>Bacillati</taxon>
        <taxon>Bacillota</taxon>
        <taxon>Clostridia</taxon>
        <taxon>Eubacteriales</taxon>
        <taxon>Peptococcaceae</taxon>
        <taxon>Desulforamulus</taxon>
    </lineage>
</organism>
<evidence type="ECO:0000313" key="10">
    <source>
        <dbReference type="Proteomes" id="UP000222564"/>
    </source>
</evidence>
<dbReference type="AlphaFoldDB" id="A0A2C6M9R3"/>
<dbReference type="GO" id="GO:0009847">
    <property type="term" value="P:spore germination"/>
    <property type="evidence" value="ECO:0007669"/>
    <property type="project" value="InterPro"/>
</dbReference>
<keyword evidence="10" id="KW-1185">Reference proteome</keyword>
<feature type="transmembrane region" description="Helical" evidence="8">
    <location>
        <begin position="82"/>
        <end position="104"/>
    </location>
</feature>
<evidence type="ECO:0000256" key="4">
    <source>
        <dbReference type="ARBA" id="ARBA00022544"/>
    </source>
</evidence>
<dbReference type="NCBIfam" id="TIGR00912">
    <property type="entry name" value="2A0309"/>
    <property type="match status" value="1"/>
</dbReference>
<proteinExistence type="inferred from homology"/>